<feature type="compositionally biased region" description="Basic and acidic residues" evidence="1">
    <location>
        <begin position="264"/>
        <end position="278"/>
    </location>
</feature>
<dbReference type="AlphaFoldDB" id="A0A1J4JYS5"/>
<feature type="compositionally biased region" description="Acidic residues" evidence="1">
    <location>
        <begin position="116"/>
        <end position="130"/>
    </location>
</feature>
<feature type="compositionally biased region" description="Basic and acidic residues" evidence="1">
    <location>
        <begin position="149"/>
        <end position="209"/>
    </location>
</feature>
<dbReference type="RefSeq" id="XP_068356768.1">
    <property type="nucleotide sequence ID" value="XM_068506482.1"/>
</dbReference>
<dbReference type="GeneID" id="94841186"/>
<evidence type="ECO:0000313" key="2">
    <source>
        <dbReference type="EMBL" id="OHT03632.1"/>
    </source>
</evidence>
<feature type="compositionally biased region" description="Low complexity" evidence="1">
    <location>
        <begin position="79"/>
        <end position="101"/>
    </location>
</feature>
<protein>
    <submittedName>
        <fullName evidence="2">Uncharacterized protein</fullName>
    </submittedName>
</protein>
<dbReference type="EMBL" id="MLAK01000820">
    <property type="protein sequence ID" value="OHT03632.1"/>
    <property type="molecule type" value="Genomic_DNA"/>
</dbReference>
<keyword evidence="3" id="KW-1185">Reference proteome</keyword>
<dbReference type="Proteomes" id="UP000179807">
    <property type="component" value="Unassembled WGS sequence"/>
</dbReference>
<gene>
    <name evidence="2" type="ORF">TRFO_28957</name>
</gene>
<evidence type="ECO:0000256" key="1">
    <source>
        <dbReference type="SAM" id="MobiDB-lite"/>
    </source>
</evidence>
<feature type="compositionally biased region" description="Basic and acidic residues" evidence="1">
    <location>
        <begin position="37"/>
        <end position="54"/>
    </location>
</feature>
<evidence type="ECO:0000313" key="3">
    <source>
        <dbReference type="Proteomes" id="UP000179807"/>
    </source>
</evidence>
<feature type="region of interest" description="Disordered" evidence="1">
    <location>
        <begin position="1"/>
        <end position="130"/>
    </location>
</feature>
<feature type="compositionally biased region" description="Basic and acidic residues" evidence="1">
    <location>
        <begin position="286"/>
        <end position="297"/>
    </location>
</feature>
<reference evidence="2" key="1">
    <citation type="submission" date="2016-10" db="EMBL/GenBank/DDBJ databases">
        <authorList>
            <person name="Benchimol M."/>
            <person name="Almeida L.G."/>
            <person name="Vasconcelos A.T."/>
            <person name="Perreira-Neves A."/>
            <person name="Rosa I.A."/>
            <person name="Tasca T."/>
            <person name="Bogo M.R."/>
            <person name="de Souza W."/>
        </authorList>
    </citation>
    <scope>NUCLEOTIDE SEQUENCE [LARGE SCALE GENOMIC DNA]</scope>
    <source>
        <strain evidence="2">K</strain>
    </source>
</reference>
<comment type="caution">
    <text evidence="2">The sequence shown here is derived from an EMBL/GenBank/DDBJ whole genome shotgun (WGS) entry which is preliminary data.</text>
</comment>
<feature type="compositionally biased region" description="Basic residues" evidence="1">
    <location>
        <begin position="55"/>
        <end position="68"/>
    </location>
</feature>
<feature type="region of interest" description="Disordered" evidence="1">
    <location>
        <begin position="260"/>
        <end position="308"/>
    </location>
</feature>
<feature type="region of interest" description="Disordered" evidence="1">
    <location>
        <begin position="149"/>
        <end position="211"/>
    </location>
</feature>
<name>A0A1J4JYS5_9EUKA</name>
<organism evidence="2 3">
    <name type="scientific">Tritrichomonas foetus</name>
    <dbReference type="NCBI Taxonomy" id="1144522"/>
    <lineage>
        <taxon>Eukaryota</taxon>
        <taxon>Metamonada</taxon>
        <taxon>Parabasalia</taxon>
        <taxon>Tritrichomonadida</taxon>
        <taxon>Tritrichomonadidae</taxon>
        <taxon>Tritrichomonas</taxon>
    </lineage>
</organism>
<sequence length="308" mass="36330">MQADNVNKFQRRKRMPPPPLITDSMRINCPITSDPNAHTDKNSGKDSNIDENFRMKRHEKPVINKRRKPFEDESDDIIISDNKSKNSDISLSSKSTHKPSSIENTTQDDKTPNYQYEEEEDEEGMGEMEEINPQIVIASIQDSKASEDSKFISQKFENKHEKLKNKHEVTRIDRHENKREKKYEEKQRNNHEQKFDEHQKERGKNDNIEKVNNLCEKSSEKVGNELSILYAEVPRPLPMFDEGDHDPIFEEIRIQYMSKRKHFNEKTSHSNERYKRSVESSPKNRNIVEKNNNESPKKTRRPPPPLDF</sequence>
<accession>A0A1J4JYS5</accession>
<dbReference type="VEuPathDB" id="TrichDB:TRFO_28957"/>
<proteinExistence type="predicted"/>